<feature type="transmembrane region" description="Helical" evidence="1">
    <location>
        <begin position="141"/>
        <end position="160"/>
    </location>
</feature>
<gene>
    <name evidence="2" type="ORF">UY61_C0065G0003</name>
</gene>
<feature type="transmembrane region" description="Helical" evidence="1">
    <location>
        <begin position="6"/>
        <end position="22"/>
    </location>
</feature>
<feature type="transmembrane region" description="Helical" evidence="1">
    <location>
        <begin position="104"/>
        <end position="129"/>
    </location>
</feature>
<feature type="transmembrane region" description="Helical" evidence="1">
    <location>
        <begin position="167"/>
        <end position="186"/>
    </location>
</feature>
<sequence length="219" mass="24097">MNYFLLLLFGILPSFIWLLYFLRKDVHPEPNRMILLVFTAGMGSALVALAIERIVLPVFSTLPSPLSAFVSLFIGVALVEEVVKYGAVRFTVLKNKIIDEPIDIPLYFIVAGLGFAALENAMVLMGAGVPWNTPEIAGLNALRFLGAVFLHALVSGMLGYFIVQKRFLLGLLFAIILHGLFNWFILNEQGPLQFAVPALIIGVLATTLMHALQQLKTAK</sequence>
<dbReference type="PANTHER" id="PTHR36844:SF1">
    <property type="entry name" value="PROTEASE PRSW"/>
    <property type="match status" value="1"/>
</dbReference>
<reference evidence="2 3" key="1">
    <citation type="journal article" date="2015" name="Nature">
        <title>rRNA introns, odd ribosomes, and small enigmatic genomes across a large radiation of phyla.</title>
        <authorList>
            <person name="Brown C.T."/>
            <person name="Hug L.A."/>
            <person name="Thomas B.C."/>
            <person name="Sharon I."/>
            <person name="Castelle C.J."/>
            <person name="Singh A."/>
            <person name="Wilkins M.J."/>
            <person name="Williams K.H."/>
            <person name="Banfield J.F."/>
        </authorList>
    </citation>
    <scope>NUCLEOTIDE SEQUENCE [LARGE SCALE GENOMIC DNA]</scope>
</reference>
<keyword evidence="1" id="KW-0812">Transmembrane</keyword>
<dbReference type="PANTHER" id="PTHR36844">
    <property type="entry name" value="PROTEASE PRSW"/>
    <property type="match status" value="1"/>
</dbReference>
<evidence type="ECO:0000313" key="2">
    <source>
        <dbReference type="EMBL" id="KKW19103.1"/>
    </source>
</evidence>
<feature type="transmembrane region" description="Helical" evidence="1">
    <location>
        <begin position="192"/>
        <end position="212"/>
    </location>
</feature>
<dbReference type="AlphaFoldDB" id="A0A0G1WJZ5"/>
<feature type="transmembrane region" description="Helical" evidence="1">
    <location>
        <begin position="34"/>
        <end position="56"/>
    </location>
</feature>
<keyword evidence="1" id="KW-1133">Transmembrane helix</keyword>
<name>A0A0G1WJZ5_9BACT</name>
<evidence type="ECO:0000313" key="3">
    <source>
        <dbReference type="Proteomes" id="UP000034201"/>
    </source>
</evidence>
<dbReference type="InterPro" id="IPR026898">
    <property type="entry name" value="PrsW"/>
</dbReference>
<protein>
    <recommendedName>
        <fullName evidence="4">Protease PrsW</fullName>
    </recommendedName>
</protein>
<accession>A0A0G1WJZ5</accession>
<dbReference type="GO" id="GO:0008233">
    <property type="term" value="F:peptidase activity"/>
    <property type="evidence" value="ECO:0007669"/>
    <property type="project" value="InterPro"/>
</dbReference>
<dbReference type="EMBL" id="LCQQ01000065">
    <property type="protein sequence ID" value="KKW19103.1"/>
    <property type="molecule type" value="Genomic_DNA"/>
</dbReference>
<evidence type="ECO:0008006" key="4">
    <source>
        <dbReference type="Google" id="ProtNLM"/>
    </source>
</evidence>
<dbReference type="Pfam" id="PF13367">
    <property type="entry name" value="PrsW-protease"/>
    <property type="match status" value="1"/>
</dbReference>
<organism evidence="2 3">
    <name type="scientific">Candidatus Adlerbacteria bacterium GW2011_GWC1_50_9</name>
    <dbReference type="NCBI Taxonomy" id="1618608"/>
    <lineage>
        <taxon>Bacteria</taxon>
        <taxon>Candidatus Adleribacteriota</taxon>
    </lineage>
</organism>
<feature type="transmembrane region" description="Helical" evidence="1">
    <location>
        <begin position="62"/>
        <end position="83"/>
    </location>
</feature>
<dbReference type="Proteomes" id="UP000034201">
    <property type="component" value="Unassembled WGS sequence"/>
</dbReference>
<proteinExistence type="predicted"/>
<keyword evidence="1" id="KW-0472">Membrane</keyword>
<evidence type="ECO:0000256" key="1">
    <source>
        <dbReference type="SAM" id="Phobius"/>
    </source>
</evidence>
<comment type="caution">
    <text evidence="2">The sequence shown here is derived from an EMBL/GenBank/DDBJ whole genome shotgun (WGS) entry which is preliminary data.</text>
</comment>